<dbReference type="OrthoDB" id="2596754at2759"/>
<evidence type="ECO:0000313" key="2">
    <source>
        <dbReference type="EMBL" id="KIJ06773.1"/>
    </source>
</evidence>
<name>A0A0C9T636_PAXIN</name>
<dbReference type="Proteomes" id="UP000053647">
    <property type="component" value="Unassembled WGS sequence"/>
</dbReference>
<dbReference type="EMBL" id="KN820164">
    <property type="protein sequence ID" value="KIJ06773.1"/>
    <property type="molecule type" value="Genomic_DNA"/>
</dbReference>
<accession>A0A0C9T636</accession>
<feature type="region of interest" description="Disordered" evidence="1">
    <location>
        <begin position="1"/>
        <end position="22"/>
    </location>
</feature>
<feature type="compositionally biased region" description="Low complexity" evidence="1">
    <location>
        <begin position="268"/>
        <end position="287"/>
    </location>
</feature>
<evidence type="ECO:0000313" key="3">
    <source>
        <dbReference type="Proteomes" id="UP000053647"/>
    </source>
</evidence>
<sequence length="559" mass="59798">MGDGKRPYSSRPHGSATRTTRTCSLYSNRHSYGDEEGDTADFSSSLLFRPSSARRPRCAQAESKLAPEPPHIDDSESYPDLDVSALSHITDVPRHPLVHSPEPSLSHSNSGTTGTELSIRAHSVSSRTSFSGSHGDGYEEVGSEDTVHPYADDHDAEDEDEGDEDHPPVFRPHCIHELEDPSYIHALAGPSSFSFGSHDYSTPADENETDPSDAEEEVSGSEDLHPDDREEEQDTDDAPPTPTPRRVRLTGWIDEVDTATELSQFAASRSRSSNSLLGSRQQSQLHSTSKPPSFKVGSGIGSELRMSSGRSSGDENIKNWSGGKGSGPPYKHTPTPVRTTSTPPSSSLPKPRSALAASSLNFSLADPPKPAPLASEPTFDVSFSAMLNTSTPAKPKPRRRSQNQLQAQTETRKAVDSGEKVTRRQNARSPSYMPSPPSFSSPPGSYRGASSATKVPTSHQRPSSEVTPSSSRAQAPTRTRTTDLDPRTLTSISKTSSSRKTQTSTSLPRNTPMSGSTSMTASLLTERARLLTELAALKRVRSVSAGRGGGGTVGVGVGV</sequence>
<proteinExistence type="predicted"/>
<feature type="compositionally biased region" description="Acidic residues" evidence="1">
    <location>
        <begin position="154"/>
        <end position="164"/>
    </location>
</feature>
<feature type="compositionally biased region" description="Polar residues" evidence="1">
    <location>
        <begin position="123"/>
        <end position="132"/>
    </location>
</feature>
<protein>
    <submittedName>
        <fullName evidence="2">Uncharacterized protein</fullName>
    </submittedName>
</protein>
<keyword evidence="3" id="KW-1185">Reference proteome</keyword>
<feature type="region of interest" description="Disordered" evidence="1">
    <location>
        <begin position="385"/>
        <end position="519"/>
    </location>
</feature>
<dbReference type="HOGENOM" id="CLU_487529_0_0_1"/>
<feature type="region of interest" description="Disordered" evidence="1">
    <location>
        <begin position="264"/>
        <end position="354"/>
    </location>
</feature>
<feature type="compositionally biased region" description="Basic and acidic residues" evidence="1">
    <location>
        <begin position="410"/>
        <end position="422"/>
    </location>
</feature>
<feature type="compositionally biased region" description="Low complexity" evidence="1">
    <location>
        <begin position="333"/>
        <end position="354"/>
    </location>
</feature>
<feature type="compositionally biased region" description="Polar residues" evidence="1">
    <location>
        <begin position="508"/>
        <end position="519"/>
    </location>
</feature>
<feature type="compositionally biased region" description="Acidic residues" evidence="1">
    <location>
        <begin position="205"/>
        <end position="220"/>
    </location>
</feature>
<feature type="compositionally biased region" description="Polar residues" evidence="1">
    <location>
        <begin position="103"/>
        <end position="116"/>
    </location>
</feature>
<organism evidence="2 3">
    <name type="scientific">Paxillus involutus ATCC 200175</name>
    <dbReference type="NCBI Taxonomy" id="664439"/>
    <lineage>
        <taxon>Eukaryota</taxon>
        <taxon>Fungi</taxon>
        <taxon>Dikarya</taxon>
        <taxon>Basidiomycota</taxon>
        <taxon>Agaricomycotina</taxon>
        <taxon>Agaricomycetes</taxon>
        <taxon>Agaricomycetidae</taxon>
        <taxon>Boletales</taxon>
        <taxon>Paxilineae</taxon>
        <taxon>Paxillaceae</taxon>
        <taxon>Paxillus</taxon>
    </lineage>
</organism>
<feature type="region of interest" description="Disordered" evidence="1">
    <location>
        <begin position="50"/>
        <end position="252"/>
    </location>
</feature>
<reference evidence="2 3" key="1">
    <citation type="submission" date="2014-06" db="EMBL/GenBank/DDBJ databases">
        <authorList>
            <consortium name="DOE Joint Genome Institute"/>
            <person name="Kuo A."/>
            <person name="Kohler A."/>
            <person name="Nagy L.G."/>
            <person name="Floudas D."/>
            <person name="Copeland A."/>
            <person name="Barry K.W."/>
            <person name="Cichocki N."/>
            <person name="Veneault-Fourrey C."/>
            <person name="LaButti K."/>
            <person name="Lindquist E.A."/>
            <person name="Lipzen A."/>
            <person name="Lundell T."/>
            <person name="Morin E."/>
            <person name="Murat C."/>
            <person name="Sun H."/>
            <person name="Tunlid A."/>
            <person name="Henrissat B."/>
            <person name="Grigoriev I.V."/>
            <person name="Hibbett D.S."/>
            <person name="Martin F."/>
            <person name="Nordberg H.P."/>
            <person name="Cantor M.N."/>
            <person name="Hua S.X."/>
        </authorList>
    </citation>
    <scope>NUCLEOTIDE SEQUENCE [LARGE SCALE GENOMIC DNA]</scope>
    <source>
        <strain evidence="2 3">ATCC 200175</strain>
    </source>
</reference>
<feature type="compositionally biased region" description="Polar residues" evidence="1">
    <location>
        <begin position="448"/>
        <end position="474"/>
    </location>
</feature>
<dbReference type="AlphaFoldDB" id="A0A0C9T636"/>
<feature type="compositionally biased region" description="Low complexity" evidence="1">
    <location>
        <begin position="487"/>
        <end position="507"/>
    </location>
</feature>
<evidence type="ECO:0000256" key="1">
    <source>
        <dbReference type="SAM" id="MobiDB-lite"/>
    </source>
</evidence>
<reference evidence="3" key="2">
    <citation type="submission" date="2015-01" db="EMBL/GenBank/DDBJ databases">
        <title>Evolutionary Origins and Diversification of the Mycorrhizal Mutualists.</title>
        <authorList>
            <consortium name="DOE Joint Genome Institute"/>
            <consortium name="Mycorrhizal Genomics Consortium"/>
            <person name="Kohler A."/>
            <person name="Kuo A."/>
            <person name="Nagy L.G."/>
            <person name="Floudas D."/>
            <person name="Copeland A."/>
            <person name="Barry K.W."/>
            <person name="Cichocki N."/>
            <person name="Veneault-Fourrey C."/>
            <person name="LaButti K."/>
            <person name="Lindquist E.A."/>
            <person name="Lipzen A."/>
            <person name="Lundell T."/>
            <person name="Morin E."/>
            <person name="Murat C."/>
            <person name="Riley R."/>
            <person name="Ohm R."/>
            <person name="Sun H."/>
            <person name="Tunlid A."/>
            <person name="Henrissat B."/>
            <person name="Grigoriev I.V."/>
            <person name="Hibbett D.S."/>
            <person name="Martin F."/>
        </authorList>
    </citation>
    <scope>NUCLEOTIDE SEQUENCE [LARGE SCALE GENOMIC DNA]</scope>
    <source>
        <strain evidence="3">ATCC 200175</strain>
    </source>
</reference>
<gene>
    <name evidence="2" type="ORF">PAXINDRAFT_20022</name>
</gene>